<organism evidence="3 4">
    <name type="scientific">Sanguibacter gelidistatuariae</name>
    <dbReference type="NCBI Taxonomy" id="1814289"/>
    <lineage>
        <taxon>Bacteria</taxon>
        <taxon>Bacillati</taxon>
        <taxon>Actinomycetota</taxon>
        <taxon>Actinomycetes</taxon>
        <taxon>Micrococcales</taxon>
        <taxon>Sanguibacteraceae</taxon>
        <taxon>Sanguibacter</taxon>
    </lineage>
</organism>
<dbReference type="InterPro" id="IPR027417">
    <property type="entry name" value="P-loop_NTPase"/>
</dbReference>
<dbReference type="EMBL" id="FMYH01000005">
    <property type="protein sequence ID" value="SDD04980.1"/>
    <property type="molecule type" value="Genomic_DNA"/>
</dbReference>
<name>A0A1G6RK01_9MICO</name>
<evidence type="ECO:0000313" key="3">
    <source>
        <dbReference type="EMBL" id="SDD04980.1"/>
    </source>
</evidence>
<reference evidence="3 4" key="1">
    <citation type="submission" date="2016-09" db="EMBL/GenBank/DDBJ databases">
        <authorList>
            <person name="Capua I."/>
            <person name="De Benedictis P."/>
            <person name="Joannis T."/>
            <person name="Lombin L.H."/>
            <person name="Cattoli G."/>
        </authorList>
    </citation>
    <scope>NUCLEOTIDE SEQUENCE [LARGE SCALE GENOMIC DNA]</scope>
    <source>
        <strain evidence="3 4">ISLP-3</strain>
    </source>
</reference>
<dbReference type="Pfam" id="PF01583">
    <property type="entry name" value="APS_kinase"/>
    <property type="match status" value="1"/>
</dbReference>
<dbReference type="STRING" id="1814289.SAMN05216410_2709"/>
<evidence type="ECO:0000259" key="2">
    <source>
        <dbReference type="Pfam" id="PF01583"/>
    </source>
</evidence>
<sequence length="201" mass="21472">MIRAMTATPTQILFLGGASGVGKSSVAFEVSAALRRARVAHALIDGDNLDASYPGPMDSGRPWLTLTNLQALWSTYREVGQRRLVYVNTVSVLEADELRDAVDPRAEVTAVLLEADGPELAARLGAREQGSGLDEHLARSARWSADLRSRTPDWVARVDTTGATITTVAEAVIALTGWISPTRRSGGEMGGESGQEARGWV</sequence>
<evidence type="ECO:0000313" key="4">
    <source>
        <dbReference type="Proteomes" id="UP000199039"/>
    </source>
</evidence>
<gene>
    <name evidence="3" type="ORF">SAMN05216410_2709</name>
</gene>
<keyword evidence="1" id="KW-0808">Transferase</keyword>
<dbReference type="AlphaFoldDB" id="A0A1G6RK01"/>
<dbReference type="Gene3D" id="3.40.50.300">
    <property type="entry name" value="P-loop containing nucleotide triphosphate hydrolases"/>
    <property type="match status" value="1"/>
</dbReference>
<proteinExistence type="predicted"/>
<accession>A0A1G6RK01</accession>
<dbReference type="GO" id="GO:0016301">
    <property type="term" value="F:kinase activity"/>
    <property type="evidence" value="ECO:0007669"/>
    <property type="project" value="UniProtKB-KW"/>
</dbReference>
<protein>
    <submittedName>
        <fullName evidence="3">Adenylylsulphate kinase</fullName>
    </submittedName>
</protein>
<dbReference type="InterPro" id="IPR059117">
    <property type="entry name" value="APS_kinase_dom"/>
</dbReference>
<dbReference type="SUPFAM" id="SSF52540">
    <property type="entry name" value="P-loop containing nucleoside triphosphate hydrolases"/>
    <property type="match status" value="1"/>
</dbReference>
<feature type="domain" description="APS kinase" evidence="2">
    <location>
        <begin position="12"/>
        <end position="49"/>
    </location>
</feature>
<keyword evidence="4" id="KW-1185">Reference proteome</keyword>
<keyword evidence="3" id="KW-0418">Kinase</keyword>
<evidence type="ECO:0000256" key="1">
    <source>
        <dbReference type="ARBA" id="ARBA00022679"/>
    </source>
</evidence>
<dbReference type="Proteomes" id="UP000199039">
    <property type="component" value="Unassembled WGS sequence"/>
</dbReference>